<dbReference type="SUPFAM" id="SSF56784">
    <property type="entry name" value="HAD-like"/>
    <property type="match status" value="1"/>
</dbReference>
<evidence type="ECO:0000256" key="2">
    <source>
        <dbReference type="ARBA" id="ARBA00006171"/>
    </source>
</evidence>
<dbReference type="EMBL" id="BMIB01000002">
    <property type="protein sequence ID" value="GGH63469.1"/>
    <property type="molecule type" value="Genomic_DNA"/>
</dbReference>
<comment type="similarity">
    <text evidence="2">Belongs to the HAD-like hydrolase superfamily. CbbY/CbbZ/Gph/YieH family.</text>
</comment>
<keyword evidence="7" id="KW-1185">Reference proteome</keyword>
<dbReference type="Proteomes" id="UP000627292">
    <property type="component" value="Unassembled WGS sequence"/>
</dbReference>
<protein>
    <submittedName>
        <fullName evidence="6">2-deoxyglucose-6-phosphatase</fullName>
    </submittedName>
</protein>
<dbReference type="InterPro" id="IPR051600">
    <property type="entry name" value="Beta-PGM-like"/>
</dbReference>
<dbReference type="InterPro" id="IPR036412">
    <property type="entry name" value="HAD-like_sf"/>
</dbReference>
<dbReference type="CDD" id="cd07505">
    <property type="entry name" value="HAD_BPGM-like"/>
    <property type="match status" value="1"/>
</dbReference>
<dbReference type="PANTHER" id="PTHR46193:SF18">
    <property type="entry name" value="HEXITOL PHOSPHATASE B"/>
    <property type="match status" value="1"/>
</dbReference>
<name>A0A917MTP7_9BACT</name>
<comment type="cofactor">
    <cofactor evidence="1">
        <name>Mg(2+)</name>
        <dbReference type="ChEBI" id="CHEBI:18420"/>
    </cofactor>
</comment>
<evidence type="ECO:0000256" key="4">
    <source>
        <dbReference type="ARBA" id="ARBA00022842"/>
    </source>
</evidence>
<evidence type="ECO:0000313" key="6">
    <source>
        <dbReference type="EMBL" id="GGH63469.1"/>
    </source>
</evidence>
<dbReference type="InterPro" id="IPR006439">
    <property type="entry name" value="HAD-SF_hydro_IA"/>
</dbReference>
<evidence type="ECO:0000256" key="3">
    <source>
        <dbReference type="ARBA" id="ARBA00022723"/>
    </source>
</evidence>
<reference evidence="6" key="1">
    <citation type="journal article" date="2014" name="Int. J. Syst. Evol. Microbiol.">
        <title>Complete genome sequence of Corynebacterium casei LMG S-19264T (=DSM 44701T), isolated from a smear-ripened cheese.</title>
        <authorList>
            <consortium name="US DOE Joint Genome Institute (JGI-PGF)"/>
            <person name="Walter F."/>
            <person name="Albersmeier A."/>
            <person name="Kalinowski J."/>
            <person name="Ruckert C."/>
        </authorList>
    </citation>
    <scope>NUCLEOTIDE SEQUENCE</scope>
    <source>
        <strain evidence="6">CGMCC 1.15290</strain>
    </source>
</reference>
<dbReference type="GO" id="GO:0003824">
    <property type="term" value="F:catalytic activity"/>
    <property type="evidence" value="ECO:0007669"/>
    <property type="project" value="UniProtKB-ARBA"/>
</dbReference>
<accession>A0A917MTP7</accession>
<dbReference type="GO" id="GO:0046872">
    <property type="term" value="F:metal ion binding"/>
    <property type="evidence" value="ECO:0007669"/>
    <property type="project" value="UniProtKB-KW"/>
</dbReference>
<evidence type="ECO:0000256" key="1">
    <source>
        <dbReference type="ARBA" id="ARBA00001946"/>
    </source>
</evidence>
<dbReference type="SFLD" id="SFLDG01129">
    <property type="entry name" value="C1.5:_HAD__Beta-PGM__Phosphata"/>
    <property type="match status" value="1"/>
</dbReference>
<reference evidence="6" key="2">
    <citation type="submission" date="2020-09" db="EMBL/GenBank/DDBJ databases">
        <authorList>
            <person name="Sun Q."/>
            <person name="Zhou Y."/>
        </authorList>
    </citation>
    <scope>NUCLEOTIDE SEQUENCE</scope>
    <source>
        <strain evidence="6">CGMCC 1.15290</strain>
    </source>
</reference>
<dbReference type="Pfam" id="PF00702">
    <property type="entry name" value="Hydrolase"/>
    <property type="match status" value="1"/>
</dbReference>
<keyword evidence="4" id="KW-0460">Magnesium</keyword>
<dbReference type="RefSeq" id="WP_188951351.1">
    <property type="nucleotide sequence ID" value="NZ_BMIB01000002.1"/>
</dbReference>
<evidence type="ECO:0000256" key="5">
    <source>
        <dbReference type="ARBA" id="ARBA00023277"/>
    </source>
</evidence>
<organism evidence="6 7">
    <name type="scientific">Filimonas zeae</name>
    <dbReference type="NCBI Taxonomy" id="1737353"/>
    <lineage>
        <taxon>Bacteria</taxon>
        <taxon>Pseudomonadati</taxon>
        <taxon>Bacteroidota</taxon>
        <taxon>Chitinophagia</taxon>
        <taxon>Chitinophagales</taxon>
        <taxon>Chitinophagaceae</taxon>
        <taxon>Filimonas</taxon>
    </lineage>
</organism>
<gene>
    <name evidence="6" type="ORF">GCM10011379_14400</name>
</gene>
<dbReference type="SFLD" id="SFLDS00003">
    <property type="entry name" value="Haloacid_Dehalogenase"/>
    <property type="match status" value="1"/>
</dbReference>
<dbReference type="PANTHER" id="PTHR46193">
    <property type="entry name" value="6-PHOSPHOGLUCONATE PHOSPHATASE"/>
    <property type="match status" value="1"/>
</dbReference>
<dbReference type="InterPro" id="IPR023214">
    <property type="entry name" value="HAD_sf"/>
</dbReference>
<dbReference type="NCBIfam" id="TIGR01509">
    <property type="entry name" value="HAD-SF-IA-v3"/>
    <property type="match status" value="1"/>
</dbReference>
<evidence type="ECO:0000313" key="7">
    <source>
        <dbReference type="Proteomes" id="UP000627292"/>
    </source>
</evidence>
<dbReference type="SFLD" id="SFLDG01135">
    <property type="entry name" value="C1.5.6:_HAD__Beta-PGM__Phospha"/>
    <property type="match status" value="1"/>
</dbReference>
<sequence>MKQVLKNKKAVIFDMDGVVIESEGFWSVAEREIFSSLGVVLTEEHCRLTQKMTVSEASRFWFEKYPWNGVTLLEAEQKVVARVIELIETEECGIAHIREFILRLKAQSLKIGLATNSPESFIPLCLKRAGIADLFDAVSSAANEANGKPHPDVYLTTARKLNVPPHECVVIEDSYHGMQAGKSAGMTVIAFTNGNNAASFDIADHILHNYSMQSWL</sequence>
<dbReference type="PRINTS" id="PR00413">
    <property type="entry name" value="HADHALOGNASE"/>
</dbReference>
<keyword evidence="3" id="KW-0479">Metal-binding</keyword>
<dbReference type="Gene3D" id="3.40.50.1000">
    <property type="entry name" value="HAD superfamily/HAD-like"/>
    <property type="match status" value="1"/>
</dbReference>
<dbReference type="AlphaFoldDB" id="A0A917MTP7"/>
<proteinExistence type="inferred from homology"/>
<dbReference type="InterPro" id="IPR023198">
    <property type="entry name" value="PGP-like_dom2"/>
</dbReference>
<comment type="caution">
    <text evidence="6">The sequence shown here is derived from an EMBL/GenBank/DDBJ whole genome shotgun (WGS) entry which is preliminary data.</text>
</comment>
<dbReference type="Gene3D" id="1.10.150.240">
    <property type="entry name" value="Putative phosphatase, domain 2"/>
    <property type="match status" value="1"/>
</dbReference>
<keyword evidence="5" id="KW-0119">Carbohydrate metabolism</keyword>